<evidence type="ECO:0000313" key="1">
    <source>
        <dbReference type="EMBL" id="KAJ9552893.1"/>
    </source>
</evidence>
<keyword evidence="2" id="KW-1185">Reference proteome</keyword>
<name>A0AA38TM01_9ASTR</name>
<dbReference type="Proteomes" id="UP001172457">
    <property type="component" value="Chromosome 4"/>
</dbReference>
<reference evidence="1" key="1">
    <citation type="submission" date="2023-03" db="EMBL/GenBank/DDBJ databases">
        <title>Chromosome-scale reference genome and RAD-based genetic map of yellow starthistle (Centaurea solstitialis) reveal putative structural variation and QTLs associated with invader traits.</title>
        <authorList>
            <person name="Reatini B."/>
            <person name="Cang F.A."/>
            <person name="Jiang Q."/>
            <person name="Mckibben M.T.W."/>
            <person name="Barker M.S."/>
            <person name="Rieseberg L.H."/>
            <person name="Dlugosch K.M."/>
        </authorList>
    </citation>
    <scope>NUCLEOTIDE SEQUENCE</scope>
    <source>
        <strain evidence="1">CAN-66</strain>
        <tissue evidence="1">Leaf</tissue>
    </source>
</reference>
<dbReference type="AlphaFoldDB" id="A0AA38TM01"/>
<organism evidence="1 2">
    <name type="scientific">Centaurea solstitialis</name>
    <name type="common">yellow star-thistle</name>
    <dbReference type="NCBI Taxonomy" id="347529"/>
    <lineage>
        <taxon>Eukaryota</taxon>
        <taxon>Viridiplantae</taxon>
        <taxon>Streptophyta</taxon>
        <taxon>Embryophyta</taxon>
        <taxon>Tracheophyta</taxon>
        <taxon>Spermatophyta</taxon>
        <taxon>Magnoliopsida</taxon>
        <taxon>eudicotyledons</taxon>
        <taxon>Gunneridae</taxon>
        <taxon>Pentapetalae</taxon>
        <taxon>asterids</taxon>
        <taxon>campanulids</taxon>
        <taxon>Asterales</taxon>
        <taxon>Asteraceae</taxon>
        <taxon>Carduoideae</taxon>
        <taxon>Cardueae</taxon>
        <taxon>Centaureinae</taxon>
        <taxon>Centaurea</taxon>
    </lineage>
</organism>
<gene>
    <name evidence="1" type="ORF">OSB04_016938</name>
</gene>
<protein>
    <submittedName>
        <fullName evidence="1">Uncharacterized protein</fullName>
    </submittedName>
</protein>
<sequence length="92" mass="10807">MLTLKNLFTHLRNILVMLMRRVMNLLLTKLLMVWPTWVVLEAIERKSTKSCEKVGKSAKGFRVREPYSFAPRDVKFLEDSCFLADSRWSSEV</sequence>
<evidence type="ECO:0000313" key="2">
    <source>
        <dbReference type="Proteomes" id="UP001172457"/>
    </source>
</evidence>
<accession>A0AA38TM01</accession>
<dbReference type="EMBL" id="JARYMX010000004">
    <property type="protein sequence ID" value="KAJ9552893.1"/>
    <property type="molecule type" value="Genomic_DNA"/>
</dbReference>
<proteinExistence type="predicted"/>
<comment type="caution">
    <text evidence="1">The sequence shown here is derived from an EMBL/GenBank/DDBJ whole genome shotgun (WGS) entry which is preliminary data.</text>
</comment>